<keyword evidence="2" id="KW-0732">Signal</keyword>
<accession>A0ABN6V029</accession>
<evidence type="ECO:0000313" key="4">
    <source>
        <dbReference type="Proteomes" id="UP001242010"/>
    </source>
</evidence>
<protein>
    <recommendedName>
        <fullName evidence="5">Lipoprotein</fullName>
    </recommendedName>
</protein>
<keyword evidence="4" id="KW-1185">Reference proteome</keyword>
<feature type="chain" id="PRO_5046020043" description="Lipoprotein" evidence="2">
    <location>
        <begin position="18"/>
        <end position="139"/>
    </location>
</feature>
<evidence type="ECO:0000256" key="2">
    <source>
        <dbReference type="SAM" id="SignalP"/>
    </source>
</evidence>
<proteinExistence type="predicted"/>
<reference evidence="4" key="1">
    <citation type="journal article" date="2023" name="Int. J. Syst. Evol. Microbiol.">
        <title>Mesoterricola silvestris gen. nov., sp. nov., Mesoterricola sediminis sp. nov., Geothrix oryzae sp. nov., Geothrix edaphica sp. nov., Geothrix rubra sp. nov., and Geothrix limicola sp. nov., six novel members of Acidobacteriota isolated from soils.</title>
        <authorList>
            <person name="Itoh H."/>
            <person name="Sugisawa Y."/>
            <person name="Mise K."/>
            <person name="Xu Z."/>
            <person name="Kuniyasu M."/>
            <person name="Ushijima N."/>
            <person name="Kawano K."/>
            <person name="Kobayashi E."/>
            <person name="Shiratori Y."/>
            <person name="Masuda Y."/>
            <person name="Senoo K."/>
        </authorList>
    </citation>
    <scope>NUCLEOTIDE SEQUENCE [LARGE SCALE GENOMIC DNA]</scope>
    <source>
        <strain evidence="4">Red222</strain>
    </source>
</reference>
<feature type="signal peptide" evidence="2">
    <location>
        <begin position="1"/>
        <end position="17"/>
    </location>
</feature>
<evidence type="ECO:0000256" key="1">
    <source>
        <dbReference type="SAM" id="MobiDB-lite"/>
    </source>
</evidence>
<gene>
    <name evidence="3" type="ORF">GETHOR_20740</name>
</gene>
<name>A0ABN6V029_9BACT</name>
<dbReference type="RefSeq" id="WP_286353693.1">
    <property type="nucleotide sequence ID" value="NZ_AP027079.1"/>
</dbReference>
<sequence length="139" mass="15062">MRLVVVAALMASLGACRTVETTPLASFQASCSAEIQNETRALVLKAHNASHAGCPAQPESLHLVGYRTILAKNDSEDYVSTSVVRWEVDGCGEPFIYETRMQRIRRHPDPSEKNYGISLEPIYERPGASGARTGSGRGA</sequence>
<dbReference type="PROSITE" id="PS51257">
    <property type="entry name" value="PROKAR_LIPOPROTEIN"/>
    <property type="match status" value="1"/>
</dbReference>
<organism evidence="3 4">
    <name type="scientific">Geothrix oryzae</name>
    <dbReference type="NCBI Taxonomy" id="2927975"/>
    <lineage>
        <taxon>Bacteria</taxon>
        <taxon>Pseudomonadati</taxon>
        <taxon>Acidobacteriota</taxon>
        <taxon>Holophagae</taxon>
        <taxon>Holophagales</taxon>
        <taxon>Holophagaceae</taxon>
        <taxon>Geothrix</taxon>
    </lineage>
</organism>
<dbReference type="Proteomes" id="UP001242010">
    <property type="component" value="Chromosome"/>
</dbReference>
<evidence type="ECO:0000313" key="3">
    <source>
        <dbReference type="EMBL" id="BDU69973.1"/>
    </source>
</evidence>
<feature type="region of interest" description="Disordered" evidence="1">
    <location>
        <begin position="107"/>
        <end position="139"/>
    </location>
</feature>
<evidence type="ECO:0008006" key="5">
    <source>
        <dbReference type="Google" id="ProtNLM"/>
    </source>
</evidence>
<dbReference type="EMBL" id="AP027079">
    <property type="protein sequence ID" value="BDU69973.1"/>
    <property type="molecule type" value="Genomic_DNA"/>
</dbReference>